<dbReference type="AlphaFoldDB" id="A0A926I7U8"/>
<sequence length="110" mass="12726">MQEAIIKLKLLGQMPDAVKDDPTEETINMYDELLFNVKTPLTSEEVGVLIDIFPEGGMYGVEWDLLKLVESYLIEAPSSEEYRKLITACPSEEWRETMQARLDNWENNKQ</sequence>
<gene>
    <name evidence="1" type="ORF">H8710_09490</name>
</gene>
<organism evidence="1 2">
    <name type="scientific">Fumia xinanensis</name>
    <dbReference type="NCBI Taxonomy" id="2763659"/>
    <lineage>
        <taxon>Bacteria</taxon>
        <taxon>Bacillati</taxon>
        <taxon>Bacillota</taxon>
        <taxon>Clostridia</taxon>
        <taxon>Eubacteriales</taxon>
        <taxon>Oscillospiraceae</taxon>
        <taxon>Fumia</taxon>
    </lineage>
</organism>
<evidence type="ECO:0000313" key="1">
    <source>
        <dbReference type="EMBL" id="MBC8560296.1"/>
    </source>
</evidence>
<protein>
    <submittedName>
        <fullName evidence="1">Uncharacterized protein</fullName>
    </submittedName>
</protein>
<name>A0A926I7U8_9FIRM</name>
<reference evidence="1" key="1">
    <citation type="submission" date="2020-08" db="EMBL/GenBank/DDBJ databases">
        <title>Genome public.</title>
        <authorList>
            <person name="Liu C."/>
            <person name="Sun Q."/>
        </authorList>
    </citation>
    <scope>NUCLEOTIDE SEQUENCE</scope>
    <source>
        <strain evidence="1">NSJ-33</strain>
    </source>
</reference>
<accession>A0A926I7U8</accession>
<keyword evidence="2" id="KW-1185">Reference proteome</keyword>
<dbReference type="EMBL" id="JACRSV010000002">
    <property type="protein sequence ID" value="MBC8560296.1"/>
    <property type="molecule type" value="Genomic_DNA"/>
</dbReference>
<proteinExistence type="predicted"/>
<dbReference type="Proteomes" id="UP000610760">
    <property type="component" value="Unassembled WGS sequence"/>
</dbReference>
<comment type="caution">
    <text evidence="1">The sequence shown here is derived from an EMBL/GenBank/DDBJ whole genome shotgun (WGS) entry which is preliminary data.</text>
</comment>
<evidence type="ECO:0000313" key="2">
    <source>
        <dbReference type="Proteomes" id="UP000610760"/>
    </source>
</evidence>